<feature type="domain" description="N-acetyltransferase" evidence="1">
    <location>
        <begin position="5"/>
        <end position="156"/>
    </location>
</feature>
<reference evidence="2 3" key="1">
    <citation type="submission" date="2019-03" db="EMBL/GenBank/DDBJ databases">
        <title>Genomic Encyclopedia of Type Strains, Phase IV (KMG-IV): sequencing the most valuable type-strain genomes for metagenomic binning, comparative biology and taxonomic classification.</title>
        <authorList>
            <person name="Goeker M."/>
        </authorList>
    </citation>
    <scope>NUCLEOTIDE SEQUENCE [LARGE SCALE GENOMIC DNA]</scope>
    <source>
        <strain evidence="2 3">DSM 19377</strain>
    </source>
</reference>
<accession>A0A4R2NP05</accession>
<comment type="caution">
    <text evidence="2">The sequence shown here is derived from an EMBL/GenBank/DDBJ whole genome shotgun (WGS) entry which is preliminary data.</text>
</comment>
<keyword evidence="3" id="KW-1185">Reference proteome</keyword>
<organism evidence="2 3">
    <name type="scientific">Scopulibacillus darangshiensis</name>
    <dbReference type="NCBI Taxonomy" id="442528"/>
    <lineage>
        <taxon>Bacteria</taxon>
        <taxon>Bacillati</taxon>
        <taxon>Bacillota</taxon>
        <taxon>Bacilli</taxon>
        <taxon>Bacillales</taxon>
        <taxon>Sporolactobacillaceae</taxon>
        <taxon>Scopulibacillus</taxon>
    </lineage>
</organism>
<gene>
    <name evidence="2" type="ORF">EV207_13049</name>
</gene>
<evidence type="ECO:0000259" key="1">
    <source>
        <dbReference type="PROSITE" id="PS51186"/>
    </source>
</evidence>
<dbReference type="AlphaFoldDB" id="A0A4R2NP05"/>
<evidence type="ECO:0000313" key="3">
    <source>
        <dbReference type="Proteomes" id="UP000295416"/>
    </source>
</evidence>
<dbReference type="Pfam" id="PF00583">
    <property type="entry name" value="Acetyltransf_1"/>
    <property type="match status" value="1"/>
</dbReference>
<proteinExistence type="predicted"/>
<dbReference type="RefSeq" id="WP_243647121.1">
    <property type="nucleotide sequence ID" value="NZ_SLXK01000030.1"/>
</dbReference>
<dbReference type="PROSITE" id="PS51186">
    <property type="entry name" value="GNAT"/>
    <property type="match status" value="1"/>
</dbReference>
<keyword evidence="2" id="KW-0687">Ribonucleoprotein</keyword>
<dbReference type="GO" id="GO:0016747">
    <property type="term" value="F:acyltransferase activity, transferring groups other than amino-acyl groups"/>
    <property type="evidence" value="ECO:0007669"/>
    <property type="project" value="InterPro"/>
</dbReference>
<sequence length="173" mass="19847">MDQKISIRRMEKEDIGLLERAFTAQGIVKQEGYFSKCFHETVTGERVTLLGFYNDHLAGCCHLIIKPKYAFFRDHHIPEINDLNVFVEYRKKGIASLLIDRFEKIAAETFDAIGIGVGLYEDYGTAQRLYCKKGYIPDGRGVQYKDETVPAGEYVHLDDDLVLRFTKSLGDRK</sequence>
<dbReference type="Gene3D" id="3.40.630.30">
    <property type="match status" value="1"/>
</dbReference>
<dbReference type="InterPro" id="IPR000182">
    <property type="entry name" value="GNAT_dom"/>
</dbReference>
<keyword evidence="2" id="KW-0689">Ribosomal protein</keyword>
<protein>
    <submittedName>
        <fullName evidence="2">Ribosomal protein S18 acetylase RimI-like enzyme</fullName>
    </submittedName>
</protein>
<dbReference type="InterPro" id="IPR016181">
    <property type="entry name" value="Acyl_CoA_acyltransferase"/>
</dbReference>
<dbReference type="Proteomes" id="UP000295416">
    <property type="component" value="Unassembled WGS sequence"/>
</dbReference>
<evidence type="ECO:0000313" key="2">
    <source>
        <dbReference type="EMBL" id="TCP23529.1"/>
    </source>
</evidence>
<dbReference type="CDD" id="cd04301">
    <property type="entry name" value="NAT_SF"/>
    <property type="match status" value="1"/>
</dbReference>
<name>A0A4R2NP05_9BACL</name>
<dbReference type="EMBL" id="SLXK01000030">
    <property type="protein sequence ID" value="TCP23529.1"/>
    <property type="molecule type" value="Genomic_DNA"/>
</dbReference>
<dbReference type="SUPFAM" id="SSF55729">
    <property type="entry name" value="Acyl-CoA N-acyltransferases (Nat)"/>
    <property type="match status" value="1"/>
</dbReference>
<dbReference type="GO" id="GO:0005840">
    <property type="term" value="C:ribosome"/>
    <property type="evidence" value="ECO:0007669"/>
    <property type="project" value="UniProtKB-KW"/>
</dbReference>